<evidence type="ECO:0000313" key="5">
    <source>
        <dbReference type="EMBL" id="KND01555.1"/>
    </source>
</evidence>
<dbReference type="Gene3D" id="2.130.10.10">
    <property type="entry name" value="YVTN repeat-like/Quinoprotein amine dehydrogenase"/>
    <property type="match status" value="1"/>
</dbReference>
<feature type="repeat" description="WD" evidence="4">
    <location>
        <begin position="242"/>
        <end position="283"/>
    </location>
</feature>
<evidence type="ECO:0000256" key="4">
    <source>
        <dbReference type="PROSITE-ProRule" id="PRU00221"/>
    </source>
</evidence>
<name>A0A0L0HKY2_SPIPD</name>
<dbReference type="RefSeq" id="XP_016609594.1">
    <property type="nucleotide sequence ID" value="XM_016751626.1"/>
</dbReference>
<dbReference type="Pfam" id="PF00400">
    <property type="entry name" value="WD40"/>
    <property type="match status" value="4"/>
</dbReference>
<dbReference type="GO" id="GO:2000728">
    <property type="term" value="P:regulation of mRNA export from nucleus in response to heat stress"/>
    <property type="evidence" value="ECO:0007669"/>
    <property type="project" value="EnsemblFungi"/>
</dbReference>
<dbReference type="InterPro" id="IPR020472">
    <property type="entry name" value="WD40_PAC1"/>
</dbReference>
<dbReference type="GO" id="GO:0005643">
    <property type="term" value="C:nuclear pore"/>
    <property type="evidence" value="ECO:0007669"/>
    <property type="project" value="EnsemblFungi"/>
</dbReference>
<dbReference type="FunCoup" id="A0A0L0HKY2">
    <property type="interactions" value="1040"/>
</dbReference>
<evidence type="ECO:0000256" key="3">
    <source>
        <dbReference type="ARBA" id="ARBA00022737"/>
    </source>
</evidence>
<dbReference type="SMART" id="SM00320">
    <property type="entry name" value="WD40"/>
    <property type="match status" value="5"/>
</dbReference>
<dbReference type="VEuPathDB" id="FungiDB:SPPG_03356"/>
<dbReference type="GO" id="GO:0034399">
    <property type="term" value="C:nuclear periphery"/>
    <property type="evidence" value="ECO:0007669"/>
    <property type="project" value="EnsemblFungi"/>
</dbReference>
<dbReference type="PANTHER" id="PTHR10971">
    <property type="entry name" value="MRNA EXPORT FACTOR AND BUB3"/>
    <property type="match status" value="1"/>
</dbReference>
<dbReference type="PROSITE" id="PS50082">
    <property type="entry name" value="WD_REPEATS_2"/>
    <property type="match status" value="3"/>
</dbReference>
<evidence type="ECO:0000313" key="6">
    <source>
        <dbReference type="Proteomes" id="UP000053201"/>
    </source>
</evidence>
<dbReference type="InParanoid" id="A0A0L0HKY2"/>
<dbReference type="GO" id="GO:0051664">
    <property type="term" value="P:nuclear pore localization"/>
    <property type="evidence" value="ECO:0007669"/>
    <property type="project" value="EnsemblFungi"/>
</dbReference>
<protein>
    <submittedName>
        <fullName evidence="5">Uncharacterized protein</fullName>
    </submittedName>
</protein>
<dbReference type="GO" id="GO:0000973">
    <property type="term" value="P:post-transcriptional tethering of RNA polymerase II gene DNA at nuclear periphery"/>
    <property type="evidence" value="ECO:0007669"/>
    <property type="project" value="EnsemblFungi"/>
</dbReference>
<dbReference type="InterPro" id="IPR036322">
    <property type="entry name" value="WD40_repeat_dom_sf"/>
</dbReference>
<dbReference type="GO" id="GO:0016973">
    <property type="term" value="P:poly(A)+ mRNA export from nucleus"/>
    <property type="evidence" value="ECO:0007669"/>
    <property type="project" value="EnsemblFungi"/>
</dbReference>
<feature type="repeat" description="WD" evidence="4">
    <location>
        <begin position="105"/>
        <end position="149"/>
    </location>
</feature>
<reference evidence="5 6" key="1">
    <citation type="submission" date="2009-08" db="EMBL/GenBank/DDBJ databases">
        <title>The Genome Sequence of Spizellomyces punctatus strain DAOM BR117.</title>
        <authorList>
            <consortium name="The Broad Institute Genome Sequencing Platform"/>
            <person name="Russ C."/>
            <person name="Cuomo C."/>
            <person name="Shea T."/>
            <person name="Young S.K."/>
            <person name="Zeng Q."/>
            <person name="Koehrsen M."/>
            <person name="Haas B."/>
            <person name="Borodovsky M."/>
            <person name="Guigo R."/>
            <person name="Alvarado L."/>
            <person name="Berlin A."/>
            <person name="Bochicchio J."/>
            <person name="Borenstein D."/>
            <person name="Chapman S."/>
            <person name="Chen Z."/>
            <person name="Engels R."/>
            <person name="Freedman E."/>
            <person name="Gellesch M."/>
            <person name="Goldberg J."/>
            <person name="Griggs A."/>
            <person name="Gujja S."/>
            <person name="Heiman D."/>
            <person name="Hepburn T."/>
            <person name="Howarth C."/>
            <person name="Jen D."/>
            <person name="Larson L."/>
            <person name="Lewis B."/>
            <person name="Mehta T."/>
            <person name="Park D."/>
            <person name="Pearson M."/>
            <person name="Roberts A."/>
            <person name="Saif S."/>
            <person name="Shenoy N."/>
            <person name="Sisk P."/>
            <person name="Stolte C."/>
            <person name="Sykes S."/>
            <person name="Thomson T."/>
            <person name="Walk T."/>
            <person name="White J."/>
            <person name="Yandava C."/>
            <person name="Burger G."/>
            <person name="Gray M.W."/>
            <person name="Holland P.W.H."/>
            <person name="King N."/>
            <person name="Lang F.B.F."/>
            <person name="Roger A.J."/>
            <person name="Ruiz-Trillo I."/>
            <person name="Lander E."/>
            <person name="Nusbaum C."/>
        </authorList>
    </citation>
    <scope>NUCLEOTIDE SEQUENCE [LARGE SCALE GENOMIC DNA]</scope>
    <source>
        <strain evidence="5 6">DAOM BR117</strain>
    </source>
</reference>
<dbReference type="STRING" id="645134.A0A0L0HKY2"/>
<gene>
    <name evidence="5" type="ORF">SPPG_03356</name>
</gene>
<keyword evidence="6" id="KW-1185">Reference proteome</keyword>
<dbReference type="eggNOG" id="KOG0647">
    <property type="taxonomic scope" value="Eukaryota"/>
</dbReference>
<dbReference type="InterPro" id="IPR015943">
    <property type="entry name" value="WD40/YVTN_repeat-like_dom_sf"/>
</dbReference>
<keyword evidence="2 4" id="KW-0853">WD repeat</keyword>
<feature type="repeat" description="WD" evidence="4">
    <location>
        <begin position="20"/>
        <end position="53"/>
    </location>
</feature>
<organism evidence="5 6">
    <name type="scientific">Spizellomyces punctatus (strain DAOM BR117)</name>
    <dbReference type="NCBI Taxonomy" id="645134"/>
    <lineage>
        <taxon>Eukaryota</taxon>
        <taxon>Fungi</taxon>
        <taxon>Fungi incertae sedis</taxon>
        <taxon>Chytridiomycota</taxon>
        <taxon>Chytridiomycota incertae sedis</taxon>
        <taxon>Chytridiomycetes</taxon>
        <taxon>Spizellomycetales</taxon>
        <taxon>Spizellomycetaceae</taxon>
        <taxon>Spizellomyces</taxon>
    </lineage>
</organism>
<dbReference type="AlphaFoldDB" id="A0A0L0HKY2"/>
<dbReference type="PRINTS" id="PR00320">
    <property type="entry name" value="GPROTEINBRPT"/>
</dbReference>
<dbReference type="EMBL" id="KQ257454">
    <property type="protein sequence ID" value="KND01555.1"/>
    <property type="molecule type" value="Genomic_DNA"/>
</dbReference>
<dbReference type="InterPro" id="IPR001680">
    <property type="entry name" value="WD40_rpt"/>
</dbReference>
<dbReference type="InterPro" id="IPR019775">
    <property type="entry name" value="WD40_repeat_CS"/>
</dbReference>
<dbReference type="PROSITE" id="PS00678">
    <property type="entry name" value="WD_REPEATS_1"/>
    <property type="match status" value="2"/>
</dbReference>
<sequence>MSFGLGSTVAATQNKDVELPQPPSDSVSELSFSPKANYIAASAWDNQTRIWEIGPNGQSIPKAAIQHEAPALCVDWSLDGTKVLSGGCDKAGRMLDVTTGQQAQVAVHDAPIRSCRFVEGPGNAQLAVTGSWDKTVRFWDLRQQNPVHVYQLGERCYVMDSSGPLLVIGSADRKLHVFDMNNPSTPFRVIDSPLKFQTRSIGCFTVSSSPGFCVGSIEGRCQIQYIEEKQLSSSFSFKCHRVDKEVYSLNAISFHPTFGTFSTAGSDGTINFWDKESKQRLKAFPSVGFPITSTAFNADGSIFAYSIGYDWHKGYQEHRPGSKVAIMLQSVNPNDIKPKPAGIKTKR</sequence>
<proteinExistence type="inferred from homology"/>
<dbReference type="GO" id="GO:0032185">
    <property type="term" value="P:septin cytoskeleton organization"/>
    <property type="evidence" value="ECO:0007669"/>
    <property type="project" value="EnsemblFungi"/>
</dbReference>
<dbReference type="FunFam" id="2.130.10.10:FF:000190">
    <property type="entry name" value="Nuclear pore complex subunit"/>
    <property type="match status" value="1"/>
</dbReference>
<dbReference type="Proteomes" id="UP000053201">
    <property type="component" value="Unassembled WGS sequence"/>
</dbReference>
<accession>A0A0L0HKY2</accession>
<dbReference type="OrthoDB" id="256303at2759"/>
<comment type="similarity">
    <text evidence="1">Belongs to the WD repeat rae1 family.</text>
</comment>
<dbReference type="SUPFAM" id="SSF50978">
    <property type="entry name" value="WD40 repeat-like"/>
    <property type="match status" value="1"/>
</dbReference>
<dbReference type="GO" id="GO:0005829">
    <property type="term" value="C:cytosol"/>
    <property type="evidence" value="ECO:0007669"/>
    <property type="project" value="EnsemblFungi"/>
</dbReference>
<evidence type="ECO:0000256" key="2">
    <source>
        <dbReference type="ARBA" id="ARBA00022574"/>
    </source>
</evidence>
<evidence type="ECO:0000256" key="1">
    <source>
        <dbReference type="ARBA" id="ARBA00007830"/>
    </source>
</evidence>
<dbReference type="GeneID" id="27686879"/>
<keyword evidence="3" id="KW-0677">Repeat</keyword>
<dbReference type="OMA" id="EAMDQSI"/>